<protein>
    <submittedName>
        <fullName evidence="3">Iron ABC transporter substrate-binding protein</fullName>
    </submittedName>
    <submittedName>
        <fullName evidence="4">Iron complex transport system substrate-binding protein</fullName>
    </submittedName>
</protein>
<organism evidence="4 6">
    <name type="scientific">Draconibacterium orientale</name>
    <dbReference type="NCBI Taxonomy" id="1168034"/>
    <lineage>
        <taxon>Bacteria</taxon>
        <taxon>Pseudomonadati</taxon>
        <taxon>Bacteroidota</taxon>
        <taxon>Bacteroidia</taxon>
        <taxon>Marinilabiliales</taxon>
        <taxon>Prolixibacteraceae</taxon>
        <taxon>Draconibacterium</taxon>
    </lineage>
</organism>
<evidence type="ECO:0000313" key="6">
    <source>
        <dbReference type="Proteomes" id="UP000181981"/>
    </source>
</evidence>
<evidence type="ECO:0000313" key="5">
    <source>
        <dbReference type="Proteomes" id="UP000023772"/>
    </source>
</evidence>
<dbReference type="KEGG" id="dori:FH5T_00495"/>
<dbReference type="EMBL" id="FOHT01000027">
    <property type="protein sequence ID" value="SET89566.1"/>
    <property type="molecule type" value="Genomic_DNA"/>
</dbReference>
<dbReference type="EMBL" id="CP007451">
    <property type="protein sequence ID" value="AHW58558.1"/>
    <property type="molecule type" value="Genomic_DNA"/>
</dbReference>
<evidence type="ECO:0000256" key="1">
    <source>
        <dbReference type="SAM" id="SignalP"/>
    </source>
</evidence>
<name>X5D7B8_9BACT</name>
<dbReference type="PROSITE" id="PS50983">
    <property type="entry name" value="FE_B12_PBP"/>
    <property type="match status" value="1"/>
</dbReference>
<feature type="signal peptide" evidence="1">
    <location>
        <begin position="1"/>
        <end position="24"/>
    </location>
</feature>
<evidence type="ECO:0000259" key="2">
    <source>
        <dbReference type="PROSITE" id="PS50983"/>
    </source>
</evidence>
<dbReference type="SUPFAM" id="SSF53807">
    <property type="entry name" value="Helical backbone' metal receptor"/>
    <property type="match status" value="1"/>
</dbReference>
<dbReference type="Gene3D" id="3.40.50.1980">
    <property type="entry name" value="Nitrogenase molybdenum iron protein domain"/>
    <property type="match status" value="2"/>
</dbReference>
<dbReference type="STRING" id="1168034.FH5T_00495"/>
<evidence type="ECO:0000313" key="4">
    <source>
        <dbReference type="EMBL" id="SET89566.1"/>
    </source>
</evidence>
<dbReference type="HOGENOM" id="CLU_025776_1_0_10"/>
<keyword evidence="1" id="KW-0732">Signal</keyword>
<feature type="chain" id="PRO_5010514913" evidence="1">
    <location>
        <begin position="25"/>
        <end position="372"/>
    </location>
</feature>
<evidence type="ECO:0000313" key="3">
    <source>
        <dbReference type="EMBL" id="AHW58558.1"/>
    </source>
</evidence>
<reference evidence="3 5" key="1">
    <citation type="submission" date="2014-03" db="EMBL/GenBank/DDBJ databases">
        <title>Complete genome sequence of a deeply braunched marine Bacteroidia bacterium Draconibacterium orientale type strain FH5T.</title>
        <authorList>
            <person name="Li X."/>
            <person name="Wang X."/>
            <person name="Xie Z."/>
            <person name="Du Z."/>
            <person name="Chen G."/>
        </authorList>
    </citation>
    <scope>NUCLEOTIDE SEQUENCE [LARGE SCALE GENOMIC DNA]</scope>
    <source>
        <strain evidence="3 5">FH5</strain>
    </source>
</reference>
<dbReference type="InterPro" id="IPR002491">
    <property type="entry name" value="ABC_transptr_periplasmic_BD"/>
</dbReference>
<dbReference type="GO" id="GO:0071281">
    <property type="term" value="P:cellular response to iron ion"/>
    <property type="evidence" value="ECO:0007669"/>
    <property type="project" value="TreeGrafter"/>
</dbReference>
<dbReference type="PANTHER" id="PTHR30535">
    <property type="entry name" value="VITAMIN B12-BINDING PROTEIN"/>
    <property type="match status" value="1"/>
</dbReference>
<dbReference type="Proteomes" id="UP000023772">
    <property type="component" value="Chromosome"/>
</dbReference>
<proteinExistence type="predicted"/>
<dbReference type="OrthoDB" id="9812528at2"/>
<dbReference type="AlphaFoldDB" id="X5D7B8"/>
<dbReference type="Proteomes" id="UP000181981">
    <property type="component" value="Unassembled WGS sequence"/>
</dbReference>
<accession>X5D7B8</accession>
<feature type="domain" description="Fe/B12 periplasmic-binding" evidence="2">
    <location>
        <begin position="92"/>
        <end position="359"/>
    </location>
</feature>
<dbReference type="eggNOG" id="COG0614">
    <property type="taxonomic scope" value="Bacteria"/>
</dbReference>
<dbReference type="InterPro" id="IPR050902">
    <property type="entry name" value="ABC_Transporter_SBP"/>
</dbReference>
<reference evidence="4 6" key="2">
    <citation type="submission" date="2016-10" db="EMBL/GenBank/DDBJ databases">
        <authorList>
            <person name="de Groot N.N."/>
        </authorList>
    </citation>
    <scope>NUCLEOTIDE SEQUENCE [LARGE SCALE GENOMIC DNA]</scope>
    <source>
        <strain evidence="4 6">DSM 25947</strain>
    </source>
</reference>
<dbReference type="RefSeq" id="WP_038554213.1">
    <property type="nucleotide sequence ID" value="NZ_FOHT01000027.1"/>
</dbReference>
<gene>
    <name evidence="3" type="ORF">FH5T_00495</name>
    <name evidence="4" type="ORF">SAMN05444285_12760</name>
</gene>
<dbReference type="Pfam" id="PF01497">
    <property type="entry name" value="Peripla_BP_2"/>
    <property type="match status" value="1"/>
</dbReference>
<sequence length="372" mass="41928">MNIVTKLYLLGVLLFLLNSCSQPAKKQASEEQLTLSPLKYAHSFELQNGDDFKLLKIFSTGGEGASYESFKLVPAAKIKGAQPGVIPIPCKRIICLSSTQLTYFFALDNIENIVAINSSRHLYHEGMNKKIKAGLVKRVGKEGHFNTELIASLNPDVIFVSPFKSGGYDALKSLGFNLVPMAAYEEETPLGRAEWIKMIAAFTNQEVKADSIFKGVANRYESLKERAAKVKKRPTIFSGKMRSGTWYVPGGDSFYAHYFKDAGAEYIFKDDKKAAYPLDFESVYSAAANCDYWRILLPDPVGYNKTSMLAEDPRYGDFKAFKENHVFACNIRQKPYYEQNAMKPDVILADYIHFLHPSLLPDHQPEFYELLK</sequence>
<dbReference type="PANTHER" id="PTHR30535:SF34">
    <property type="entry name" value="MOLYBDATE-BINDING PROTEIN MOLA"/>
    <property type="match status" value="1"/>
</dbReference>
<keyword evidence="5" id="KW-1185">Reference proteome</keyword>